<proteinExistence type="predicted"/>
<dbReference type="AlphaFoldDB" id="A0AAQ1MF88"/>
<dbReference type="RefSeq" id="WP_021660793.1">
    <property type="nucleotide sequence ID" value="NZ_FQVY01000004.1"/>
</dbReference>
<organism evidence="1 2">
    <name type="scientific">Bittarella massiliensis</name>
    <name type="common">ex Durand et al. 2017</name>
    <dbReference type="NCBI Taxonomy" id="1720313"/>
    <lineage>
        <taxon>Bacteria</taxon>
        <taxon>Bacillati</taxon>
        <taxon>Bacillota</taxon>
        <taxon>Clostridia</taxon>
        <taxon>Eubacteriales</taxon>
        <taxon>Oscillospiraceae</taxon>
        <taxon>Bittarella (ex Durand et al. 2017)</taxon>
    </lineage>
</organism>
<accession>A0AAQ1MF88</accession>
<protein>
    <submittedName>
        <fullName evidence="1">Uncharacterized protein</fullName>
    </submittedName>
</protein>
<evidence type="ECO:0000313" key="1">
    <source>
        <dbReference type="EMBL" id="SHG51051.1"/>
    </source>
</evidence>
<reference evidence="2" key="1">
    <citation type="submission" date="2016-11" db="EMBL/GenBank/DDBJ databases">
        <authorList>
            <person name="Jaros S."/>
            <person name="Januszkiewicz K."/>
            <person name="Wedrychowicz H."/>
        </authorList>
    </citation>
    <scope>NUCLEOTIDE SEQUENCE [LARGE SCALE GENOMIC DNA]</scope>
    <source>
        <strain evidence="2">DSM 4029</strain>
    </source>
</reference>
<sequence>MKANFHRVTKHEKDLETAVRQTVKQMLLAVRAEGFGQARLERVLMTWAEIASRCADDPDQMLVVDQELREAGVWLRLEEML</sequence>
<gene>
    <name evidence="1" type="ORF">SAMN05444424_2609</name>
</gene>
<dbReference type="Proteomes" id="UP000184089">
    <property type="component" value="Unassembled WGS sequence"/>
</dbReference>
<evidence type="ECO:0000313" key="2">
    <source>
        <dbReference type="Proteomes" id="UP000184089"/>
    </source>
</evidence>
<name>A0AAQ1MF88_9FIRM</name>
<dbReference type="EMBL" id="FQVY01000004">
    <property type="protein sequence ID" value="SHG51051.1"/>
    <property type="molecule type" value="Genomic_DNA"/>
</dbReference>
<comment type="caution">
    <text evidence="1">The sequence shown here is derived from an EMBL/GenBank/DDBJ whole genome shotgun (WGS) entry which is preliminary data.</text>
</comment>